<comment type="caution">
    <text evidence="2">The sequence shown here is derived from an EMBL/GenBank/DDBJ whole genome shotgun (WGS) entry which is preliminary data.</text>
</comment>
<dbReference type="RefSeq" id="XP_044562946.1">
    <property type="nucleotide sequence ID" value="XM_044705976.1"/>
</dbReference>
<organism evidence="2 3">
    <name type="scientific">Naegleria fowleri</name>
    <name type="common">Brain eating amoeba</name>
    <dbReference type="NCBI Taxonomy" id="5763"/>
    <lineage>
        <taxon>Eukaryota</taxon>
        <taxon>Discoba</taxon>
        <taxon>Heterolobosea</taxon>
        <taxon>Tetramitia</taxon>
        <taxon>Eutetramitia</taxon>
        <taxon>Vahlkampfiidae</taxon>
        <taxon>Naegleria</taxon>
    </lineage>
</organism>
<keyword evidence="1" id="KW-0812">Transmembrane</keyword>
<gene>
    <name evidence="2" type="ORF">FDP41_002748</name>
</gene>
<evidence type="ECO:0000313" key="3">
    <source>
        <dbReference type="Proteomes" id="UP000444721"/>
    </source>
</evidence>
<sequence>MKRLSVITASRFRSFPIMNGWCGASGGASLGTTIPSARSSSSSSWLDFNQMDRMKKIRNFHSSFFVKQSDNEQKQQEDEQKQQQEYQQKPSYSFKKLLIQSFLLALGFSSITIILALRQYNNNPSDSILDKLLRNMYGPYRNYVELKSDQPEIEETLCYRNPLLSFDVSNSQDPNDVLANLFVKPGLLIKEDLQNVGGKFEVFDDYGHMVDLVWVMMSKDEYLASRNSEQKSTIATREDLLNLNDLNMLEKSLKMGMRENEEIVWLEKINTKDFVSSKEYSKLPESIKQKPNCVLAIIKAPDVYSHPKDYFQSRYGEAGKKITSTPNGDLYRGVVLTTYYNQLIAIGRSYPNQMINFDLARKELSKDEIEKIFQFIPDSQRSTFHNISKQSTSKSYEIIRYLREVLLKLYSERLTLNAPKDE</sequence>
<evidence type="ECO:0000256" key="1">
    <source>
        <dbReference type="SAM" id="Phobius"/>
    </source>
</evidence>
<reference evidence="2 3" key="1">
    <citation type="journal article" date="2019" name="Sci. Rep.">
        <title>Nanopore sequencing improves the draft genome of the human pathogenic amoeba Naegleria fowleri.</title>
        <authorList>
            <person name="Liechti N."/>
            <person name="Schurch N."/>
            <person name="Bruggmann R."/>
            <person name="Wittwer M."/>
        </authorList>
    </citation>
    <scope>NUCLEOTIDE SEQUENCE [LARGE SCALE GENOMIC DNA]</scope>
    <source>
        <strain evidence="2 3">ATCC 30894</strain>
    </source>
</reference>
<dbReference type="VEuPathDB" id="AmoebaDB:NfTy_056840"/>
<dbReference type="OrthoDB" id="10322928at2759"/>
<dbReference type="GeneID" id="68109966"/>
<feature type="transmembrane region" description="Helical" evidence="1">
    <location>
        <begin position="97"/>
        <end position="117"/>
    </location>
</feature>
<keyword evidence="1" id="KW-1133">Transmembrane helix</keyword>
<evidence type="ECO:0000313" key="2">
    <source>
        <dbReference type="EMBL" id="KAF0978233.1"/>
    </source>
</evidence>
<dbReference type="EMBL" id="VFQX01000030">
    <property type="protein sequence ID" value="KAF0978233.1"/>
    <property type="molecule type" value="Genomic_DNA"/>
</dbReference>
<dbReference type="VEuPathDB" id="AmoebaDB:NF0087190"/>
<dbReference type="AlphaFoldDB" id="A0A6A5BJV4"/>
<name>A0A6A5BJV4_NAEFO</name>
<proteinExistence type="predicted"/>
<keyword evidence="3" id="KW-1185">Reference proteome</keyword>
<accession>A0A6A5BJV4</accession>
<dbReference type="VEuPathDB" id="AmoebaDB:FDP41_002748"/>
<keyword evidence="1" id="KW-0472">Membrane</keyword>
<dbReference type="Proteomes" id="UP000444721">
    <property type="component" value="Unassembled WGS sequence"/>
</dbReference>
<protein>
    <submittedName>
        <fullName evidence="2">Uncharacterized protein</fullName>
    </submittedName>
</protein>